<evidence type="ECO:0000313" key="12">
    <source>
        <dbReference type="EMBL" id="GAA4942945.1"/>
    </source>
</evidence>
<dbReference type="SUPFAM" id="SSF50331">
    <property type="entry name" value="MOP-like"/>
    <property type="match status" value="1"/>
</dbReference>
<evidence type="ECO:0000256" key="9">
    <source>
        <dbReference type="PROSITE-ProRule" id="PRU01213"/>
    </source>
</evidence>
<dbReference type="PROSITE" id="PS50893">
    <property type="entry name" value="ABC_TRANSPORTER_2"/>
    <property type="match status" value="1"/>
</dbReference>
<keyword evidence="8" id="KW-0472">Membrane</keyword>
<keyword evidence="4" id="KW-0997">Cell inner membrane</keyword>
<accession>A0AAV3U2C3</accession>
<evidence type="ECO:0000256" key="7">
    <source>
        <dbReference type="ARBA" id="ARBA00022967"/>
    </source>
</evidence>
<dbReference type="InterPro" id="IPR027417">
    <property type="entry name" value="P-loop_NTPase"/>
</dbReference>
<dbReference type="InterPro" id="IPR011868">
    <property type="entry name" value="ModC_ABC_ATP-bd"/>
</dbReference>
<keyword evidence="1" id="KW-0813">Transport</keyword>
<dbReference type="AlphaFoldDB" id="A0AAV3U2C3"/>
<organism evidence="12 13">
    <name type="scientific">Halioxenophilus aromaticivorans</name>
    <dbReference type="NCBI Taxonomy" id="1306992"/>
    <lineage>
        <taxon>Bacteria</taxon>
        <taxon>Pseudomonadati</taxon>
        <taxon>Pseudomonadota</taxon>
        <taxon>Gammaproteobacteria</taxon>
        <taxon>Alteromonadales</taxon>
        <taxon>Alteromonadaceae</taxon>
        <taxon>Halioxenophilus</taxon>
    </lineage>
</organism>
<dbReference type="PROSITE" id="PS00211">
    <property type="entry name" value="ABC_TRANSPORTER_1"/>
    <property type="match status" value="1"/>
</dbReference>
<dbReference type="PANTHER" id="PTHR43514:SF10">
    <property type="entry name" value="MOLYBDENUM IMPORT ATP-BINDING PROTEIN MODC 2"/>
    <property type="match status" value="1"/>
</dbReference>
<gene>
    <name evidence="12" type="primary">modC</name>
    <name evidence="12" type="ORF">GCM10025791_21970</name>
</gene>
<dbReference type="SMART" id="SM00382">
    <property type="entry name" value="AAA"/>
    <property type="match status" value="1"/>
</dbReference>
<dbReference type="Proteomes" id="UP001409585">
    <property type="component" value="Unassembled WGS sequence"/>
</dbReference>
<proteinExistence type="predicted"/>
<dbReference type="GO" id="GO:0016887">
    <property type="term" value="F:ATP hydrolysis activity"/>
    <property type="evidence" value="ECO:0007669"/>
    <property type="project" value="InterPro"/>
</dbReference>
<evidence type="ECO:0000256" key="4">
    <source>
        <dbReference type="ARBA" id="ARBA00022519"/>
    </source>
</evidence>
<dbReference type="InterPro" id="IPR017871">
    <property type="entry name" value="ABC_transporter-like_CS"/>
</dbReference>
<protein>
    <submittedName>
        <fullName evidence="12">Molybdenum ABC transporter ATP-binding protein</fullName>
    </submittedName>
</protein>
<keyword evidence="5" id="KW-0547">Nucleotide-binding</keyword>
<keyword evidence="7" id="KW-1278">Translocase</keyword>
<evidence type="ECO:0000259" key="10">
    <source>
        <dbReference type="PROSITE" id="PS50893"/>
    </source>
</evidence>
<dbReference type="InterPro" id="IPR003593">
    <property type="entry name" value="AAA+_ATPase"/>
</dbReference>
<dbReference type="Pfam" id="PF00005">
    <property type="entry name" value="ABC_tran"/>
    <property type="match status" value="1"/>
</dbReference>
<keyword evidence="3 9" id="KW-0500">Molybdenum</keyword>
<evidence type="ECO:0000256" key="5">
    <source>
        <dbReference type="ARBA" id="ARBA00022741"/>
    </source>
</evidence>
<dbReference type="Pfam" id="PF03459">
    <property type="entry name" value="TOBE"/>
    <property type="match status" value="1"/>
</dbReference>
<evidence type="ECO:0000256" key="8">
    <source>
        <dbReference type="ARBA" id="ARBA00023136"/>
    </source>
</evidence>
<evidence type="ECO:0000313" key="13">
    <source>
        <dbReference type="Proteomes" id="UP001409585"/>
    </source>
</evidence>
<dbReference type="RefSeq" id="WP_345421594.1">
    <property type="nucleotide sequence ID" value="NZ_AP031496.1"/>
</dbReference>
<comment type="caution">
    <text evidence="12">The sequence shown here is derived from an EMBL/GenBank/DDBJ whole genome shotgun (WGS) entry which is preliminary data.</text>
</comment>
<dbReference type="EMBL" id="BAABLX010000016">
    <property type="protein sequence ID" value="GAA4942945.1"/>
    <property type="molecule type" value="Genomic_DNA"/>
</dbReference>
<reference evidence="13" key="1">
    <citation type="journal article" date="2019" name="Int. J. Syst. Evol. Microbiol.">
        <title>The Global Catalogue of Microorganisms (GCM) 10K type strain sequencing project: providing services to taxonomists for standard genome sequencing and annotation.</title>
        <authorList>
            <consortium name="The Broad Institute Genomics Platform"/>
            <consortium name="The Broad Institute Genome Sequencing Center for Infectious Disease"/>
            <person name="Wu L."/>
            <person name="Ma J."/>
        </authorList>
    </citation>
    <scope>NUCLEOTIDE SEQUENCE [LARGE SCALE GENOMIC DNA]</scope>
    <source>
        <strain evidence="13">JCM 19134</strain>
    </source>
</reference>
<dbReference type="PANTHER" id="PTHR43514">
    <property type="entry name" value="ABC TRANSPORTER I FAMILY MEMBER 10"/>
    <property type="match status" value="1"/>
</dbReference>
<evidence type="ECO:0000256" key="2">
    <source>
        <dbReference type="ARBA" id="ARBA00022475"/>
    </source>
</evidence>
<evidence type="ECO:0000256" key="3">
    <source>
        <dbReference type="ARBA" id="ARBA00022505"/>
    </source>
</evidence>
<evidence type="ECO:0000256" key="6">
    <source>
        <dbReference type="ARBA" id="ARBA00022840"/>
    </source>
</evidence>
<dbReference type="GO" id="GO:0015098">
    <property type="term" value="F:molybdate ion transmembrane transporter activity"/>
    <property type="evidence" value="ECO:0007669"/>
    <property type="project" value="InterPro"/>
</dbReference>
<dbReference type="Gene3D" id="2.40.50.100">
    <property type="match status" value="1"/>
</dbReference>
<keyword evidence="13" id="KW-1185">Reference proteome</keyword>
<dbReference type="InterPro" id="IPR050334">
    <property type="entry name" value="Molybdenum_import_ModC"/>
</dbReference>
<keyword evidence="2" id="KW-1003">Cell membrane</keyword>
<evidence type="ECO:0000256" key="1">
    <source>
        <dbReference type="ARBA" id="ARBA00022448"/>
    </source>
</evidence>
<dbReference type="GO" id="GO:0140359">
    <property type="term" value="F:ABC-type transporter activity"/>
    <property type="evidence" value="ECO:0007669"/>
    <property type="project" value="InterPro"/>
</dbReference>
<dbReference type="InterPro" id="IPR003439">
    <property type="entry name" value="ABC_transporter-like_ATP-bd"/>
</dbReference>
<dbReference type="GO" id="GO:0016020">
    <property type="term" value="C:membrane"/>
    <property type="evidence" value="ECO:0007669"/>
    <property type="project" value="InterPro"/>
</dbReference>
<sequence length="362" mass="39165">MASISLAYKVARPGFSLDVAFDTQAAGITALFGQSGSGKTTLLRCIAGLETATEGRFIIDGETWQDANVNLPTHQRNIGYVFQEANLLGHLSVEKNLRYAVKRQRQPSLNSANPIRLDDTVQWLGLSDLLGKYSAQLSGGQRQRVAIARALLTNPKLLLMDEPLASLDLHSKAEILPYLEQLQAGLNIPIFYVSHSPDEVIRLADSIALLQNGRLLAHGPVNEILTRTDLPLAQLEEASACVDGQVVSHDDRFHLTYVSLRGGTVAISRRQAMVGSSVRVRISAKDVSIALAKPENTSITNVLPVTIAEIQPAPDPAKLVLKLAMDGDYFLSQITRLSAQSLGLGVGKSVFAQVKSVALMRN</sequence>
<feature type="domain" description="Mop" evidence="11">
    <location>
        <begin position="296"/>
        <end position="362"/>
    </location>
</feature>
<keyword evidence="6 12" id="KW-0067">ATP-binding</keyword>
<feature type="domain" description="ABC transporter" evidence="10">
    <location>
        <begin position="1"/>
        <end position="237"/>
    </location>
</feature>
<dbReference type="Gene3D" id="3.40.50.300">
    <property type="entry name" value="P-loop containing nucleotide triphosphate hydrolases"/>
    <property type="match status" value="1"/>
</dbReference>
<dbReference type="NCBIfam" id="TIGR02142">
    <property type="entry name" value="modC_ABC"/>
    <property type="match status" value="1"/>
</dbReference>
<dbReference type="InterPro" id="IPR004606">
    <property type="entry name" value="Mop_domain"/>
</dbReference>
<dbReference type="InterPro" id="IPR008995">
    <property type="entry name" value="Mo/tungstate-bd_C_term_dom"/>
</dbReference>
<dbReference type="InterPro" id="IPR005116">
    <property type="entry name" value="Transp-assoc_OB_typ1"/>
</dbReference>
<name>A0AAV3U2C3_9ALTE</name>
<dbReference type="SUPFAM" id="SSF52540">
    <property type="entry name" value="P-loop containing nucleoside triphosphate hydrolases"/>
    <property type="match status" value="1"/>
</dbReference>
<dbReference type="GO" id="GO:0005524">
    <property type="term" value="F:ATP binding"/>
    <property type="evidence" value="ECO:0007669"/>
    <property type="project" value="UniProtKB-KW"/>
</dbReference>
<dbReference type="PROSITE" id="PS51866">
    <property type="entry name" value="MOP"/>
    <property type="match status" value="1"/>
</dbReference>
<evidence type="ECO:0000259" key="11">
    <source>
        <dbReference type="PROSITE" id="PS51866"/>
    </source>
</evidence>